<evidence type="ECO:0000256" key="1">
    <source>
        <dbReference type="PROSITE-ProRule" id="PRU00023"/>
    </source>
</evidence>
<feature type="repeat" description="ANK" evidence="1">
    <location>
        <begin position="831"/>
        <end position="863"/>
    </location>
</feature>
<dbReference type="SUPFAM" id="SSF48403">
    <property type="entry name" value="Ankyrin repeat"/>
    <property type="match status" value="2"/>
</dbReference>
<feature type="compositionally biased region" description="Acidic residues" evidence="2">
    <location>
        <begin position="1232"/>
        <end position="1248"/>
    </location>
</feature>
<comment type="caution">
    <text evidence="4">The sequence shown here is derived from an EMBL/GenBank/DDBJ whole genome shotgun (WGS) entry which is preliminary data.</text>
</comment>
<dbReference type="GO" id="GO:0005770">
    <property type="term" value="C:late endosome"/>
    <property type="evidence" value="ECO:0007669"/>
    <property type="project" value="TreeGrafter"/>
</dbReference>
<dbReference type="Gene3D" id="1.20.1050.80">
    <property type="entry name" value="VPS9 domain"/>
    <property type="match status" value="1"/>
</dbReference>
<keyword evidence="1" id="KW-0040">ANK repeat</keyword>
<dbReference type="STRING" id="6573.A0A210R230"/>
<dbReference type="GO" id="GO:0005886">
    <property type="term" value="C:plasma membrane"/>
    <property type="evidence" value="ECO:0007669"/>
    <property type="project" value="TreeGrafter"/>
</dbReference>
<dbReference type="Proteomes" id="UP000242188">
    <property type="component" value="Unassembled WGS sequence"/>
</dbReference>
<dbReference type="EMBL" id="NEDP02000756">
    <property type="protein sequence ID" value="OWF55140.1"/>
    <property type="molecule type" value="Genomic_DNA"/>
</dbReference>
<dbReference type="InterPro" id="IPR002110">
    <property type="entry name" value="Ankyrin_rpt"/>
</dbReference>
<reference evidence="4 5" key="1">
    <citation type="journal article" date="2017" name="Nat. Ecol. Evol.">
        <title>Scallop genome provides insights into evolution of bilaterian karyotype and development.</title>
        <authorList>
            <person name="Wang S."/>
            <person name="Zhang J."/>
            <person name="Jiao W."/>
            <person name="Li J."/>
            <person name="Xun X."/>
            <person name="Sun Y."/>
            <person name="Guo X."/>
            <person name="Huan P."/>
            <person name="Dong B."/>
            <person name="Zhang L."/>
            <person name="Hu X."/>
            <person name="Sun X."/>
            <person name="Wang J."/>
            <person name="Zhao C."/>
            <person name="Wang Y."/>
            <person name="Wang D."/>
            <person name="Huang X."/>
            <person name="Wang R."/>
            <person name="Lv J."/>
            <person name="Li Y."/>
            <person name="Zhang Z."/>
            <person name="Liu B."/>
            <person name="Lu W."/>
            <person name="Hui Y."/>
            <person name="Liang J."/>
            <person name="Zhou Z."/>
            <person name="Hou R."/>
            <person name="Li X."/>
            <person name="Liu Y."/>
            <person name="Li H."/>
            <person name="Ning X."/>
            <person name="Lin Y."/>
            <person name="Zhao L."/>
            <person name="Xing Q."/>
            <person name="Dou J."/>
            <person name="Li Y."/>
            <person name="Mao J."/>
            <person name="Guo H."/>
            <person name="Dou H."/>
            <person name="Li T."/>
            <person name="Mu C."/>
            <person name="Jiang W."/>
            <person name="Fu Q."/>
            <person name="Fu X."/>
            <person name="Miao Y."/>
            <person name="Liu J."/>
            <person name="Yu Q."/>
            <person name="Li R."/>
            <person name="Liao H."/>
            <person name="Li X."/>
            <person name="Kong Y."/>
            <person name="Jiang Z."/>
            <person name="Chourrout D."/>
            <person name="Li R."/>
            <person name="Bao Z."/>
        </authorList>
    </citation>
    <scope>NUCLEOTIDE SEQUENCE [LARGE SCALE GENOMIC DNA]</scope>
    <source>
        <strain evidence="4 5">PY_sf001</strain>
    </source>
</reference>
<dbReference type="PANTHER" id="PTHR24170:SF2">
    <property type="entry name" value="ANKYRIN REPEAT DOMAIN-CONTAINING PROTEIN 27"/>
    <property type="match status" value="1"/>
</dbReference>
<feature type="repeat" description="ANK" evidence="1">
    <location>
        <begin position="516"/>
        <end position="548"/>
    </location>
</feature>
<dbReference type="Pfam" id="PF13857">
    <property type="entry name" value="Ank_5"/>
    <property type="match status" value="1"/>
</dbReference>
<protein>
    <submittedName>
        <fullName evidence="4">Ankyrin repeat domain-containing protein 27</fullName>
    </submittedName>
</protein>
<dbReference type="PROSITE" id="PS51205">
    <property type="entry name" value="VPS9"/>
    <property type="match status" value="1"/>
</dbReference>
<dbReference type="InterPro" id="IPR003123">
    <property type="entry name" value="VPS9"/>
</dbReference>
<name>A0A210R230_MIZYE</name>
<feature type="repeat" description="ANK" evidence="1">
    <location>
        <begin position="587"/>
        <end position="619"/>
    </location>
</feature>
<dbReference type="GO" id="GO:0005769">
    <property type="term" value="C:early endosome"/>
    <property type="evidence" value="ECO:0007669"/>
    <property type="project" value="TreeGrafter"/>
</dbReference>
<keyword evidence="5" id="KW-1185">Reference proteome</keyword>
<feature type="compositionally biased region" description="Low complexity" evidence="2">
    <location>
        <begin position="1189"/>
        <end position="1216"/>
    </location>
</feature>
<evidence type="ECO:0000259" key="3">
    <source>
        <dbReference type="PROSITE" id="PS51205"/>
    </source>
</evidence>
<feature type="repeat" description="ANK" evidence="1">
    <location>
        <begin position="765"/>
        <end position="797"/>
    </location>
</feature>
<feature type="repeat" description="ANK" evidence="1">
    <location>
        <begin position="549"/>
        <end position="570"/>
    </location>
</feature>
<dbReference type="SUPFAM" id="SSF109993">
    <property type="entry name" value="VPS9 domain"/>
    <property type="match status" value="1"/>
</dbReference>
<dbReference type="Pfam" id="PF02204">
    <property type="entry name" value="VPS9"/>
    <property type="match status" value="1"/>
</dbReference>
<dbReference type="GO" id="GO:0000149">
    <property type="term" value="F:SNARE binding"/>
    <property type="evidence" value="ECO:0007669"/>
    <property type="project" value="TreeGrafter"/>
</dbReference>
<feature type="region of interest" description="Disordered" evidence="2">
    <location>
        <begin position="1189"/>
        <end position="1262"/>
    </location>
</feature>
<evidence type="ECO:0000313" key="4">
    <source>
        <dbReference type="EMBL" id="OWF55140.1"/>
    </source>
</evidence>
<sequence>MDRYDEDIYDNPFFVTLTTKFTDVYEEATSKRWTLCVPKYASVVKEPSFSREDITEHVVLQLQDGGEEFKSFSNKKLTISNGNVNVLPTDTEPTKTVPILFEEIFYNNNNESFRVLCINCLLNRSGVESGSDQKEKITKRPASFDDCKEILFGHPGGKKTEDTLSRLLESFSLSYTRLRGESFRSLVDAANAQFTKSMQTVLKDTNVRRSAQHSQSDMDNLKVAVETYIMHALHRHLFQTLTACVSSADSEVNKMVRNSTEVKPRDLGIRSEFVRNIVSAKKELVRINKFSTPMGRLSCLKRVVTNLSKPLSQNNGETNDPLIMSTDDFLPILILLVVKSEIPNWTANLMYMKYFHFSKTSEDDEYAFYLTTVEAALQHIRSGCLKEEAIKAYRITESEFPDQKTVVGRQLSGGTSIVDKFFQYVQYGDETAVTQMLRRPRDSQDQVSLKLCHPLCSCDKCAKLTAQHRTDVNLVTAYTRDDRGYTALHIASLNGQAHLIDLLIKNGALVNASDYLSYTPLHLACQKGHQNIILLLVHFNADCTQTDGEGNTPLHLCVDSGHEDCVKAMVFLEQAKTKLDINAQNVRGDTAIHLAAKWGYENIVSILLENDAQPSLRNRKKQTPFNIAQSSKVQELLKMAASMPKLEVSRSKSKSMSEYAIVTKKDVALEAPPPPTPITHIVASLDQVENRQLEKLYNSINDGDLPMVKFHLGWSDLEEDEDFEASPMSSVELCHPLCQCDKCRPIQKMSSSGRNGININTRDASGYTPLLRAVLCGNLEFVQLFLQRGANVNCQTIKHITPLHLACFLGENKIAKILVKNGAQTDVRDQAGDTPVHICCGKGNIALLDLLVENSADVNLTNLRGNTPLHLAAVNEKLNVVKRLVSLGTNVTAVNMDNLTPVQLAVKNPEIQAILAKCIPKQSPVKEDQSGLQIQNSPVSIHDLFSAFEAKDLSILNTLNHAIREFDARTSLKTTTVRDASEKAVTILRQQHSIKKFDLRGLKHVQSLDKSDPLHIYRLSVSEMNPDSENQDPQGACYNGADDENHGVPDACNKRVVGENHCFEGACGKRAEVEDVLGKKETALDGSSQVKNISIQRKQENSILDTNESVLEITNEDVFDSCTEKEVLRGPPGHSATRTPLEKLVTPADKSPVVKDMSDLTPAVDNHEGNKQTNAVLMGLNSNSSVTQTTVSSSSVAQSTVPSSSVTQTTESEQSQIPGESEVNDSVSSCLIEEDVSSEPESDGDIFEEMEKNKLKSPQLAS</sequence>
<dbReference type="AlphaFoldDB" id="A0A210R230"/>
<dbReference type="GO" id="GO:0045022">
    <property type="term" value="P:early endosome to late endosome transport"/>
    <property type="evidence" value="ECO:0007669"/>
    <property type="project" value="TreeGrafter"/>
</dbReference>
<dbReference type="GO" id="GO:0043005">
    <property type="term" value="C:neuron projection"/>
    <property type="evidence" value="ECO:0007669"/>
    <property type="project" value="TreeGrafter"/>
</dbReference>
<dbReference type="PROSITE" id="PS50088">
    <property type="entry name" value="ANK_REPEAT"/>
    <property type="match status" value="8"/>
</dbReference>
<proteinExistence type="predicted"/>
<dbReference type="OrthoDB" id="411646at2759"/>
<dbReference type="PROSITE" id="PS50297">
    <property type="entry name" value="ANK_REP_REGION"/>
    <property type="match status" value="8"/>
</dbReference>
<dbReference type="SMART" id="SM00167">
    <property type="entry name" value="VPS9"/>
    <property type="match status" value="1"/>
</dbReference>
<dbReference type="GO" id="GO:0097422">
    <property type="term" value="C:tubular endosome"/>
    <property type="evidence" value="ECO:0007669"/>
    <property type="project" value="TreeGrafter"/>
</dbReference>
<dbReference type="CDD" id="cd22886">
    <property type="entry name" value="ANKRD27_zf2"/>
    <property type="match status" value="1"/>
</dbReference>
<dbReference type="InterPro" id="IPR051248">
    <property type="entry name" value="UPF0507/Ank_repeat_27"/>
</dbReference>
<feature type="repeat" description="ANK" evidence="1">
    <location>
        <begin position="798"/>
        <end position="830"/>
    </location>
</feature>
<evidence type="ECO:0000256" key="2">
    <source>
        <dbReference type="SAM" id="MobiDB-lite"/>
    </source>
</evidence>
<accession>A0A210R230</accession>
<organism evidence="4 5">
    <name type="scientific">Mizuhopecten yessoensis</name>
    <name type="common">Japanese scallop</name>
    <name type="synonym">Patinopecten yessoensis</name>
    <dbReference type="NCBI Taxonomy" id="6573"/>
    <lineage>
        <taxon>Eukaryota</taxon>
        <taxon>Metazoa</taxon>
        <taxon>Spiralia</taxon>
        <taxon>Lophotrochozoa</taxon>
        <taxon>Mollusca</taxon>
        <taxon>Bivalvia</taxon>
        <taxon>Autobranchia</taxon>
        <taxon>Pteriomorphia</taxon>
        <taxon>Pectinida</taxon>
        <taxon>Pectinoidea</taxon>
        <taxon>Pectinidae</taxon>
        <taxon>Mizuhopecten</taxon>
    </lineage>
</organism>
<evidence type="ECO:0000313" key="5">
    <source>
        <dbReference type="Proteomes" id="UP000242188"/>
    </source>
</evidence>
<dbReference type="Pfam" id="PF13637">
    <property type="entry name" value="Ank_4"/>
    <property type="match status" value="1"/>
</dbReference>
<dbReference type="GO" id="GO:0030133">
    <property type="term" value="C:transport vesicle"/>
    <property type="evidence" value="ECO:0007669"/>
    <property type="project" value="TreeGrafter"/>
</dbReference>
<feature type="repeat" description="ANK" evidence="1">
    <location>
        <begin position="483"/>
        <end position="515"/>
    </location>
</feature>
<dbReference type="GO" id="GO:0048812">
    <property type="term" value="P:neuron projection morphogenesis"/>
    <property type="evidence" value="ECO:0007669"/>
    <property type="project" value="TreeGrafter"/>
</dbReference>
<dbReference type="CDD" id="cd22885">
    <property type="entry name" value="ANKRD27_zf1"/>
    <property type="match status" value="1"/>
</dbReference>
<feature type="domain" description="VPS9" evidence="3">
    <location>
        <begin position="246"/>
        <end position="389"/>
    </location>
</feature>
<dbReference type="InterPro" id="IPR036770">
    <property type="entry name" value="Ankyrin_rpt-contain_sf"/>
</dbReference>
<dbReference type="Pfam" id="PF12796">
    <property type="entry name" value="Ank_2"/>
    <property type="match status" value="2"/>
</dbReference>
<gene>
    <name evidence="4" type="ORF">KP79_PYT14512</name>
</gene>
<feature type="repeat" description="ANK" evidence="1">
    <location>
        <begin position="864"/>
        <end position="896"/>
    </location>
</feature>
<dbReference type="PANTHER" id="PTHR24170">
    <property type="entry name" value="ANKYRIN REPEAT DOMAIN-CONTAINING PROTEIN 27"/>
    <property type="match status" value="1"/>
</dbReference>
<dbReference type="Gene3D" id="1.25.40.20">
    <property type="entry name" value="Ankyrin repeat-containing domain"/>
    <property type="match status" value="4"/>
</dbReference>
<dbReference type="PRINTS" id="PR01415">
    <property type="entry name" value="ANKYRIN"/>
</dbReference>
<dbReference type="InterPro" id="IPR037191">
    <property type="entry name" value="VPS9_dom_sf"/>
</dbReference>
<dbReference type="SMART" id="SM00248">
    <property type="entry name" value="ANK"/>
    <property type="match status" value="8"/>
</dbReference>
<dbReference type="GO" id="GO:0005085">
    <property type="term" value="F:guanyl-nucleotide exchange factor activity"/>
    <property type="evidence" value="ECO:0007669"/>
    <property type="project" value="TreeGrafter"/>
</dbReference>